<evidence type="ECO:0000313" key="9">
    <source>
        <dbReference type="Proteomes" id="UP001177140"/>
    </source>
</evidence>
<dbReference type="PROSITE" id="PS00028">
    <property type="entry name" value="ZINC_FINGER_C2H2_1"/>
    <property type="match status" value="1"/>
</dbReference>
<accession>A0AA41SD90</accession>
<dbReference type="GO" id="GO:0005634">
    <property type="term" value="C:nucleus"/>
    <property type="evidence" value="ECO:0007669"/>
    <property type="project" value="UniProtKB-SubCell"/>
</dbReference>
<dbReference type="InterPro" id="IPR036236">
    <property type="entry name" value="Znf_C2H2_sf"/>
</dbReference>
<dbReference type="GO" id="GO:0009788">
    <property type="term" value="P:negative regulation of abscisic acid-activated signaling pathway"/>
    <property type="evidence" value="ECO:0007669"/>
    <property type="project" value="InterPro"/>
</dbReference>
<proteinExistence type="predicted"/>
<dbReference type="PANTHER" id="PTHR47287">
    <property type="entry name" value="C2H2 AND C2HC ZINC FINGERS SUPERFAMILY PROTEIN"/>
    <property type="match status" value="1"/>
</dbReference>
<dbReference type="AlphaFoldDB" id="A0AA41SD90"/>
<gene>
    <name evidence="8" type="ORF">MKW94_015056</name>
</gene>
<keyword evidence="3 6" id="KW-0863">Zinc-finger</keyword>
<dbReference type="PROSITE" id="PS50157">
    <property type="entry name" value="ZINC_FINGER_C2H2_2"/>
    <property type="match status" value="1"/>
</dbReference>
<protein>
    <recommendedName>
        <fullName evidence="7">C2H2-type domain-containing protein</fullName>
    </recommendedName>
</protein>
<evidence type="ECO:0000256" key="1">
    <source>
        <dbReference type="ARBA" id="ARBA00004123"/>
    </source>
</evidence>
<feature type="domain" description="C2H2-type" evidence="7">
    <location>
        <begin position="62"/>
        <end position="89"/>
    </location>
</feature>
<dbReference type="InterPro" id="IPR044246">
    <property type="entry name" value="ZFP3-like"/>
</dbReference>
<dbReference type="Proteomes" id="UP001177140">
    <property type="component" value="Unassembled WGS sequence"/>
</dbReference>
<dbReference type="EMBL" id="JAJJMA010123619">
    <property type="protein sequence ID" value="MCL7032453.1"/>
    <property type="molecule type" value="Genomic_DNA"/>
</dbReference>
<keyword evidence="9" id="KW-1185">Reference proteome</keyword>
<keyword evidence="2" id="KW-0479">Metal-binding</keyword>
<evidence type="ECO:0000256" key="3">
    <source>
        <dbReference type="ARBA" id="ARBA00022771"/>
    </source>
</evidence>
<dbReference type="InterPro" id="IPR013087">
    <property type="entry name" value="Znf_C2H2_type"/>
</dbReference>
<dbReference type="SUPFAM" id="SSF57667">
    <property type="entry name" value="beta-beta-alpha zinc fingers"/>
    <property type="match status" value="1"/>
</dbReference>
<comment type="subcellular location">
    <subcellularLocation>
        <location evidence="1">Nucleus</location>
    </subcellularLocation>
</comment>
<organism evidence="8 9">
    <name type="scientific">Papaver nudicaule</name>
    <name type="common">Iceland poppy</name>
    <dbReference type="NCBI Taxonomy" id="74823"/>
    <lineage>
        <taxon>Eukaryota</taxon>
        <taxon>Viridiplantae</taxon>
        <taxon>Streptophyta</taxon>
        <taxon>Embryophyta</taxon>
        <taxon>Tracheophyta</taxon>
        <taxon>Spermatophyta</taxon>
        <taxon>Magnoliopsida</taxon>
        <taxon>Ranunculales</taxon>
        <taxon>Papaveraceae</taxon>
        <taxon>Papaveroideae</taxon>
        <taxon>Papaver</taxon>
    </lineage>
</organism>
<evidence type="ECO:0000313" key="8">
    <source>
        <dbReference type="EMBL" id="MCL7032453.1"/>
    </source>
</evidence>
<comment type="caution">
    <text evidence="8">The sequence shown here is derived from an EMBL/GenBank/DDBJ whole genome shotgun (WGS) entry which is preliminary data.</text>
</comment>
<dbReference type="PANTHER" id="PTHR47287:SF15">
    <property type="entry name" value="ZINC FINGER PROTEIN 3-LIKE"/>
    <property type="match status" value="1"/>
</dbReference>
<name>A0AA41SD90_PAPNU</name>
<keyword evidence="5" id="KW-0539">Nucleus</keyword>
<evidence type="ECO:0000256" key="4">
    <source>
        <dbReference type="ARBA" id="ARBA00022833"/>
    </source>
</evidence>
<evidence type="ECO:0000259" key="7">
    <source>
        <dbReference type="PROSITE" id="PS50157"/>
    </source>
</evidence>
<reference evidence="8" key="1">
    <citation type="submission" date="2022-03" db="EMBL/GenBank/DDBJ databases">
        <title>A functionally conserved STORR gene fusion in Papaver species that diverged 16.8 million years ago.</title>
        <authorList>
            <person name="Catania T."/>
        </authorList>
    </citation>
    <scope>NUCLEOTIDE SEQUENCE</scope>
    <source>
        <strain evidence="8">S-191538</strain>
    </source>
</reference>
<evidence type="ECO:0000256" key="6">
    <source>
        <dbReference type="PROSITE-ProRule" id="PRU00042"/>
    </source>
</evidence>
<keyword evidence="4" id="KW-0862">Zinc</keyword>
<sequence>MSLKDHYNNINLNLYPSDLPQYHHGLNSMDNLITNVVDLSNRDTTMEAIYQLQLKRVATNMFSCNYCHRKYHSAQALGGHQNAHKREREATLAALTAFSHYKASHGRNLQHHQASSPLTHGDFVKKSSLGIQARSMIQKPAPYSLSSRPASRCSSLLYVSDKHNNSHNYAYDLSLAADRPSDNSKCSYVSSSMAVPPEEGVSKLDLSLKL</sequence>
<evidence type="ECO:0000256" key="2">
    <source>
        <dbReference type="ARBA" id="ARBA00022723"/>
    </source>
</evidence>
<dbReference type="GO" id="GO:0008270">
    <property type="term" value="F:zinc ion binding"/>
    <property type="evidence" value="ECO:0007669"/>
    <property type="project" value="UniProtKB-KW"/>
</dbReference>
<evidence type="ECO:0000256" key="5">
    <source>
        <dbReference type="ARBA" id="ARBA00023242"/>
    </source>
</evidence>